<dbReference type="PANTHER" id="PTHR42678:SF34">
    <property type="entry name" value="OS04G0183300 PROTEIN"/>
    <property type="match status" value="1"/>
</dbReference>
<dbReference type="Pfam" id="PF01425">
    <property type="entry name" value="Amidase"/>
    <property type="match status" value="1"/>
</dbReference>
<evidence type="ECO:0000313" key="2">
    <source>
        <dbReference type="EMBL" id="EFH88604.1"/>
    </source>
</evidence>
<proteinExistence type="predicted"/>
<comment type="caution">
    <text evidence="2">The sequence shown here is derived from an EMBL/GenBank/DDBJ whole genome shotgun (WGS) entry which is preliminary data.</text>
</comment>
<dbReference type="InterPro" id="IPR036928">
    <property type="entry name" value="AS_sf"/>
</dbReference>
<dbReference type="STRING" id="485913.Krac_10080"/>
<dbReference type="NCBIfam" id="NF006006">
    <property type="entry name" value="PRK08137.1"/>
    <property type="match status" value="1"/>
</dbReference>
<evidence type="ECO:0000313" key="3">
    <source>
        <dbReference type="Proteomes" id="UP000004508"/>
    </source>
</evidence>
<dbReference type="SUPFAM" id="SSF75304">
    <property type="entry name" value="Amidase signature (AS) enzymes"/>
    <property type="match status" value="1"/>
</dbReference>
<dbReference type="AlphaFoldDB" id="D6TFC4"/>
<dbReference type="InterPro" id="IPR023631">
    <property type="entry name" value="Amidase_dom"/>
</dbReference>
<protein>
    <submittedName>
        <fullName evidence="2">Amidase</fullName>
    </submittedName>
</protein>
<dbReference type="NCBIfam" id="NF005300">
    <property type="entry name" value="PRK06828.1"/>
    <property type="match status" value="1"/>
</dbReference>
<feature type="domain" description="Amidase" evidence="1">
    <location>
        <begin position="52"/>
        <end position="503"/>
    </location>
</feature>
<dbReference type="Proteomes" id="UP000004508">
    <property type="component" value="Unassembled WGS sequence"/>
</dbReference>
<dbReference type="EMBL" id="ADVG01000001">
    <property type="protein sequence ID" value="EFH88604.1"/>
    <property type="molecule type" value="Genomic_DNA"/>
</dbReference>
<dbReference type="OrthoDB" id="9811471at2"/>
<organism evidence="2 3">
    <name type="scientific">Ktedonobacter racemifer DSM 44963</name>
    <dbReference type="NCBI Taxonomy" id="485913"/>
    <lineage>
        <taxon>Bacteria</taxon>
        <taxon>Bacillati</taxon>
        <taxon>Chloroflexota</taxon>
        <taxon>Ktedonobacteria</taxon>
        <taxon>Ktedonobacterales</taxon>
        <taxon>Ktedonobacteraceae</taxon>
        <taxon>Ktedonobacter</taxon>
    </lineage>
</organism>
<evidence type="ECO:0000259" key="1">
    <source>
        <dbReference type="Pfam" id="PF01425"/>
    </source>
</evidence>
<gene>
    <name evidence="2" type="ORF">Krac_10080</name>
</gene>
<accession>D6TFC4</accession>
<dbReference type="InParanoid" id="D6TFC4"/>
<dbReference type="eggNOG" id="COG0154">
    <property type="taxonomic scope" value="Bacteria"/>
</dbReference>
<dbReference type="Gene3D" id="3.90.1300.10">
    <property type="entry name" value="Amidase signature (AS) domain"/>
    <property type="match status" value="1"/>
</dbReference>
<name>D6TFC4_KTERA</name>
<sequence>MVVYVRNTLSRAYIHKEIKRPPCRKVYMQLEEASIAELQAAMDSGRLTARQLTEDYIERIQQFDQQGPHLRSVLEINPEALEIADALDEERRNMGPRGPLHGIPILLKDNIATADQMETTAGSLALLGSRPRRDATVAHKLREAGAILLGKTNLSEWANFRSDASSSGWSGRGGQTRNPYVLNRTPCGSSSGSGTAIAANLAAAALGTETDGSILCPSAVSCLVGIKPTVDLTSRAGVVPIAHSQDTVGPMARTVADAAALLSAITGPDELDPASHENPHPGAIDYTKFLDDNGLKGARIGVARDVYFGYSARADAIIEEAIEQLRSLGAEIIDPTNIPTARQMSESQSEMIVLLHEFKADLNSYLADLESSPVRSLEEIIAFNKAHAAKELPYFGQELLLRAQETVGLDAPTYLHALEENHRFSRQEGIDAIMEQHNLDALIMPTGAPAWCIDVIDGDHPLGGSSQPAALAGYPAITVPAGFVFELPVGLTFMGRAYSEATLIRLAYAFEQGTHARRAPKYLDTIEVK</sequence>
<keyword evidence="3" id="KW-1185">Reference proteome</keyword>
<dbReference type="PANTHER" id="PTHR42678">
    <property type="entry name" value="AMIDASE"/>
    <property type="match status" value="1"/>
</dbReference>
<dbReference type="RefSeq" id="WP_007904706.1">
    <property type="nucleotide sequence ID" value="NZ_ADVG01000001.1"/>
</dbReference>
<reference evidence="2 3" key="1">
    <citation type="journal article" date="2011" name="Stand. Genomic Sci.">
        <title>Non-contiguous finished genome sequence and contextual data of the filamentous soil bacterium Ktedonobacter racemifer type strain (SOSP1-21).</title>
        <authorList>
            <person name="Chang Y.J."/>
            <person name="Land M."/>
            <person name="Hauser L."/>
            <person name="Chertkov O."/>
            <person name="Del Rio T.G."/>
            <person name="Nolan M."/>
            <person name="Copeland A."/>
            <person name="Tice H."/>
            <person name="Cheng J.F."/>
            <person name="Lucas S."/>
            <person name="Han C."/>
            <person name="Goodwin L."/>
            <person name="Pitluck S."/>
            <person name="Ivanova N."/>
            <person name="Ovchinikova G."/>
            <person name="Pati A."/>
            <person name="Chen A."/>
            <person name="Palaniappan K."/>
            <person name="Mavromatis K."/>
            <person name="Liolios K."/>
            <person name="Brettin T."/>
            <person name="Fiebig A."/>
            <person name="Rohde M."/>
            <person name="Abt B."/>
            <person name="Goker M."/>
            <person name="Detter J.C."/>
            <person name="Woyke T."/>
            <person name="Bristow J."/>
            <person name="Eisen J.A."/>
            <person name="Markowitz V."/>
            <person name="Hugenholtz P."/>
            <person name="Kyrpides N.C."/>
            <person name="Klenk H.P."/>
            <person name="Lapidus A."/>
        </authorList>
    </citation>
    <scope>NUCLEOTIDE SEQUENCE [LARGE SCALE GENOMIC DNA]</scope>
    <source>
        <strain evidence="3">DSM 44963</strain>
    </source>
</reference>